<dbReference type="Proteomes" id="UP001596542">
    <property type="component" value="Unassembled WGS sequence"/>
</dbReference>
<dbReference type="PANTHER" id="PTHR21266:SF60">
    <property type="entry name" value="3-KETOSTEROID-9-ALPHA-MONOOXYGENASE, OXYGENASE COMPONENT"/>
    <property type="match status" value="1"/>
</dbReference>
<dbReference type="SUPFAM" id="SSF55961">
    <property type="entry name" value="Bet v1-like"/>
    <property type="match status" value="1"/>
</dbReference>
<keyword evidence="4" id="KW-0408">Iron</keyword>
<evidence type="ECO:0000256" key="2">
    <source>
        <dbReference type="ARBA" id="ARBA00022723"/>
    </source>
</evidence>
<accession>A0ABW2I6M5</accession>
<name>A0ABW2I6M5_9BURK</name>
<evidence type="ECO:0000256" key="4">
    <source>
        <dbReference type="ARBA" id="ARBA00023004"/>
    </source>
</evidence>
<keyword evidence="2" id="KW-0479">Metal-binding</keyword>
<dbReference type="Pfam" id="PF19112">
    <property type="entry name" value="VanA_C"/>
    <property type="match status" value="1"/>
</dbReference>
<evidence type="ECO:0000313" key="7">
    <source>
        <dbReference type="EMBL" id="MFC7286659.1"/>
    </source>
</evidence>
<dbReference type="Gene3D" id="2.102.10.10">
    <property type="entry name" value="Rieske [2Fe-2S] iron-sulphur domain"/>
    <property type="match status" value="1"/>
</dbReference>
<dbReference type="PANTHER" id="PTHR21266">
    <property type="entry name" value="IRON-SULFUR DOMAIN CONTAINING PROTEIN"/>
    <property type="match status" value="1"/>
</dbReference>
<dbReference type="InterPro" id="IPR044043">
    <property type="entry name" value="VanA_C_cat"/>
</dbReference>
<proteinExistence type="predicted"/>
<reference evidence="8" key="1">
    <citation type="journal article" date="2019" name="Int. J. Syst. Evol. Microbiol.">
        <title>The Global Catalogue of Microorganisms (GCM) 10K type strain sequencing project: providing services to taxonomists for standard genome sequencing and annotation.</title>
        <authorList>
            <consortium name="The Broad Institute Genomics Platform"/>
            <consortium name="The Broad Institute Genome Sequencing Center for Infectious Disease"/>
            <person name="Wu L."/>
            <person name="Ma J."/>
        </authorList>
    </citation>
    <scope>NUCLEOTIDE SEQUENCE [LARGE SCALE GENOMIC DNA]</scope>
    <source>
        <strain evidence="8">KACC 12508</strain>
    </source>
</reference>
<sequence>MTELSNIGVTMTGPHDPANHPLYRALRRFWHPVAYASELGDTPLAVTLLDQNLVLARLNGVVTALDSRCPHKGTSLALGQIVDGTIECPYHGWRYDDGGKCVRVPAREELCDVLKASVAKYHAAEHVGIIWVALEEPLYAFPEFPEFDDSEYNVLQGTSYDWATSSPRRLENFVDFAHFSFVHDGTIGSRSNPRVEPVDVWREGPVLRFNRSGVKEPGVGLKKELLGITDALIEPVNEYHVTMPHTVHLKRIFPNGKRYVLFMSASPVTATQTRSFWWIARDFGTDSKHDAFFRDFEDEVLGQDQPIIESQRPLWFNLAGGDPAQRETPMRGADVVTIEYRRWLFELMNAKPKG</sequence>
<comment type="caution">
    <text evidence="7">The sequence shown here is derived from an EMBL/GenBank/DDBJ whole genome shotgun (WGS) entry which is preliminary data.</text>
</comment>
<evidence type="ECO:0000259" key="6">
    <source>
        <dbReference type="PROSITE" id="PS51296"/>
    </source>
</evidence>
<dbReference type="Gene3D" id="3.90.380.10">
    <property type="entry name" value="Naphthalene 1,2-dioxygenase Alpha Subunit, Chain A, domain 1"/>
    <property type="match status" value="1"/>
</dbReference>
<protein>
    <submittedName>
        <fullName evidence="7">Rieske 2Fe-2S domain-containing protein</fullName>
    </submittedName>
</protein>
<dbReference type="InterPro" id="IPR017941">
    <property type="entry name" value="Rieske_2Fe-2S"/>
</dbReference>
<dbReference type="InterPro" id="IPR036922">
    <property type="entry name" value="Rieske_2Fe-2S_sf"/>
</dbReference>
<keyword evidence="3" id="KW-0560">Oxidoreductase</keyword>
<dbReference type="Pfam" id="PF00355">
    <property type="entry name" value="Rieske"/>
    <property type="match status" value="1"/>
</dbReference>
<keyword evidence="1" id="KW-0001">2Fe-2S</keyword>
<evidence type="ECO:0000256" key="5">
    <source>
        <dbReference type="ARBA" id="ARBA00023014"/>
    </source>
</evidence>
<dbReference type="PROSITE" id="PS51296">
    <property type="entry name" value="RIESKE"/>
    <property type="match status" value="1"/>
</dbReference>
<evidence type="ECO:0000313" key="8">
    <source>
        <dbReference type="Proteomes" id="UP001596542"/>
    </source>
</evidence>
<dbReference type="SUPFAM" id="SSF50022">
    <property type="entry name" value="ISP domain"/>
    <property type="match status" value="1"/>
</dbReference>
<evidence type="ECO:0000256" key="1">
    <source>
        <dbReference type="ARBA" id="ARBA00022714"/>
    </source>
</evidence>
<keyword evidence="5" id="KW-0411">Iron-sulfur</keyword>
<organism evidence="7 8">
    <name type="scientific">Herminiimonas glaciei</name>
    <dbReference type="NCBI Taxonomy" id="523788"/>
    <lineage>
        <taxon>Bacteria</taxon>
        <taxon>Pseudomonadati</taxon>
        <taxon>Pseudomonadota</taxon>
        <taxon>Betaproteobacteria</taxon>
        <taxon>Burkholderiales</taxon>
        <taxon>Oxalobacteraceae</taxon>
        <taxon>Herminiimonas</taxon>
    </lineage>
</organism>
<keyword evidence="8" id="KW-1185">Reference proteome</keyword>
<gene>
    <name evidence="7" type="ORF">ACFQPC_01295</name>
</gene>
<dbReference type="InterPro" id="IPR050584">
    <property type="entry name" value="Cholesterol_7-desaturase"/>
</dbReference>
<dbReference type="EMBL" id="JBHTBU010000001">
    <property type="protein sequence ID" value="MFC7286659.1"/>
    <property type="molecule type" value="Genomic_DNA"/>
</dbReference>
<feature type="domain" description="Rieske" evidence="6">
    <location>
        <begin position="30"/>
        <end position="132"/>
    </location>
</feature>
<evidence type="ECO:0000256" key="3">
    <source>
        <dbReference type="ARBA" id="ARBA00023002"/>
    </source>
</evidence>
<dbReference type="RefSeq" id="WP_382269847.1">
    <property type="nucleotide sequence ID" value="NZ_JBHTBU010000001.1"/>
</dbReference>